<organism evidence="1 2">
    <name type="scientific">Natronocalculus amylovorans</name>
    <dbReference type="NCBI Taxonomy" id="2917812"/>
    <lineage>
        <taxon>Archaea</taxon>
        <taxon>Methanobacteriati</taxon>
        <taxon>Methanobacteriota</taxon>
        <taxon>Stenosarchaea group</taxon>
        <taxon>Halobacteria</taxon>
        <taxon>Halobacteriales</taxon>
        <taxon>Haloferacaceae</taxon>
        <taxon>Natronocalculus</taxon>
    </lineage>
</organism>
<reference evidence="1" key="1">
    <citation type="journal article" date="2022" name="Syst. Appl. Microbiol.">
        <title>Natronocalculus amylovorans gen. nov., sp. nov., and Natranaeroarchaeum aerophilus sp. nov., dominant culturable amylolytic natronoarchaea from hypersaline soda lakes in southwestern Siberia.</title>
        <authorList>
            <person name="Sorokin D.Y."/>
            <person name="Elcheninov A.G."/>
            <person name="Khizhniak T.V."/>
            <person name="Koenen M."/>
            <person name="Bale N.J."/>
            <person name="Damste J.S.S."/>
            <person name="Kublanov I.V."/>
        </authorList>
    </citation>
    <scope>NUCLEOTIDE SEQUENCE</scope>
    <source>
        <strain evidence="1">AArc-St2</strain>
    </source>
</reference>
<evidence type="ECO:0000313" key="1">
    <source>
        <dbReference type="EMBL" id="MCL9818368.1"/>
    </source>
</evidence>
<geneLocation type="plasmid" evidence="1">
    <name>pAArc-St2</name>
</geneLocation>
<comment type="caution">
    <text evidence="1">The sequence shown here is derived from an EMBL/GenBank/DDBJ whole genome shotgun (WGS) entry which is preliminary data.</text>
</comment>
<reference evidence="1" key="2">
    <citation type="submission" date="2022-02" db="EMBL/GenBank/DDBJ databases">
        <authorList>
            <person name="Elcheninov A.G."/>
            <person name="Sorokin D.Y."/>
            <person name="Kublanov I.V."/>
        </authorList>
    </citation>
    <scope>NUCLEOTIDE SEQUENCE</scope>
    <source>
        <strain evidence="1">AArc-St2</strain>
        <plasmid evidence="1">pAArc-St2</plasmid>
    </source>
</reference>
<gene>
    <name evidence="1" type="ORF">AArcSt2_15605</name>
</gene>
<dbReference type="EMBL" id="JAKRVX010000010">
    <property type="protein sequence ID" value="MCL9818368.1"/>
    <property type="molecule type" value="Genomic_DNA"/>
</dbReference>
<keyword evidence="1" id="KW-0614">Plasmid</keyword>
<keyword evidence="2" id="KW-1185">Reference proteome</keyword>
<sequence>MSDRDTGIRGEIEYRPHSSADFDDMDYVDERGIRIFDRHWTCPNCGDDGEMMFRPGSKNTCAMCFWVLNGHKNDYILDDWNLKYRHAQRLLARLDDKWHGTPGTVSTRLRYHFDSAHEAVLAFESLLNNGESVGSGESVVTLGDFS</sequence>
<proteinExistence type="predicted"/>
<dbReference type="AlphaFoldDB" id="A0AAE3K9U0"/>
<name>A0AAE3K9U0_9EURY</name>
<accession>A0AAE3K9U0</accession>
<dbReference type="Proteomes" id="UP001203207">
    <property type="component" value="Unassembled WGS sequence"/>
</dbReference>
<evidence type="ECO:0000313" key="2">
    <source>
        <dbReference type="Proteomes" id="UP001203207"/>
    </source>
</evidence>
<dbReference type="SUPFAM" id="SSF57783">
    <property type="entry name" value="Zinc beta-ribbon"/>
    <property type="match status" value="1"/>
</dbReference>
<dbReference type="RefSeq" id="WP_250585940.1">
    <property type="nucleotide sequence ID" value="NZ_JAKRVX010000010.1"/>
</dbReference>
<protein>
    <submittedName>
        <fullName evidence="1">Uncharacterized protein</fullName>
    </submittedName>
</protein>